<dbReference type="EMBL" id="QPJT01000009">
    <property type="protein sequence ID" value="RCX16805.1"/>
    <property type="molecule type" value="Genomic_DNA"/>
</dbReference>
<dbReference type="OrthoDB" id="9792681at2"/>
<evidence type="ECO:0000313" key="2">
    <source>
        <dbReference type="EMBL" id="RCX16805.1"/>
    </source>
</evidence>
<dbReference type="Proteomes" id="UP000253034">
    <property type="component" value="Unassembled WGS sequence"/>
</dbReference>
<organism evidence="2 3">
    <name type="scientific">Anaerobacterium chartisolvens</name>
    <dbReference type="NCBI Taxonomy" id="1297424"/>
    <lineage>
        <taxon>Bacteria</taxon>
        <taxon>Bacillati</taxon>
        <taxon>Bacillota</taxon>
        <taxon>Clostridia</taxon>
        <taxon>Eubacteriales</taxon>
        <taxon>Oscillospiraceae</taxon>
        <taxon>Anaerobacterium</taxon>
    </lineage>
</organism>
<dbReference type="PANTHER" id="PTHR31446">
    <property type="entry name" value="ACID PHOSPHATASE/VANADIUM-DEPENDENT HALOPEROXIDASE-RELATED PROTEIN"/>
    <property type="match status" value="1"/>
</dbReference>
<evidence type="ECO:0000256" key="1">
    <source>
        <dbReference type="SAM" id="Phobius"/>
    </source>
</evidence>
<accession>A0A369B656</accession>
<keyword evidence="3" id="KW-1185">Reference proteome</keyword>
<feature type="transmembrane region" description="Helical" evidence="1">
    <location>
        <begin position="12"/>
        <end position="33"/>
    </location>
</feature>
<evidence type="ECO:0000313" key="3">
    <source>
        <dbReference type="Proteomes" id="UP000253034"/>
    </source>
</evidence>
<keyword evidence="1" id="KW-1133">Transmembrane helix</keyword>
<keyword evidence="1" id="KW-0812">Transmembrane</keyword>
<protein>
    <recommendedName>
        <fullName evidence="4">Divergent PAP2 family protein</fullName>
    </recommendedName>
</protein>
<dbReference type="InterPro" id="IPR003832">
    <property type="entry name" value="DUF212"/>
</dbReference>
<proteinExistence type="predicted"/>
<name>A0A369B656_9FIRM</name>
<dbReference type="Pfam" id="PF02681">
    <property type="entry name" value="DUF212"/>
    <property type="match status" value="1"/>
</dbReference>
<gene>
    <name evidence="2" type="ORF">DFR58_10930</name>
</gene>
<reference evidence="2 3" key="1">
    <citation type="submission" date="2018-07" db="EMBL/GenBank/DDBJ databases">
        <title>Genomic Encyclopedia of Type Strains, Phase IV (KMG-IV): sequencing the most valuable type-strain genomes for metagenomic binning, comparative biology and taxonomic classification.</title>
        <authorList>
            <person name="Goeker M."/>
        </authorList>
    </citation>
    <scope>NUCLEOTIDE SEQUENCE [LARGE SCALE GENOMIC DNA]</scope>
    <source>
        <strain evidence="2 3">DSM 27016</strain>
    </source>
</reference>
<evidence type="ECO:0008006" key="4">
    <source>
        <dbReference type="Google" id="ProtNLM"/>
    </source>
</evidence>
<dbReference type="PANTHER" id="PTHR31446:SF29">
    <property type="entry name" value="ACID PHOSPHATASE_VANADIUM-DEPENDENT HALOPEROXIDASE-RELATED PROTEIN"/>
    <property type="match status" value="1"/>
</dbReference>
<sequence length="145" mass="15732">MDFFIKIFSNKAIIVPVIAWFIAQSIKVVSVIITQRKVDFTRFIGSGGMPSSHAAFVVSLATVTGRIKGWDSVEFAISLALSLVVMYDAAGVRRAAGKQAQALNKLIYSQNEVQFDESLKELLGHTPFQVIMGAALGILTGLWLG</sequence>
<keyword evidence="1" id="KW-0472">Membrane</keyword>
<dbReference type="AlphaFoldDB" id="A0A369B656"/>
<dbReference type="RefSeq" id="WP_114297540.1">
    <property type="nucleotide sequence ID" value="NZ_QPJT01000009.1"/>
</dbReference>
<comment type="caution">
    <text evidence="2">The sequence shown here is derived from an EMBL/GenBank/DDBJ whole genome shotgun (WGS) entry which is preliminary data.</text>
</comment>